<dbReference type="AlphaFoldDB" id="A0AAD8Z8V4"/>
<dbReference type="GO" id="GO:0000981">
    <property type="term" value="F:DNA-binding transcription factor activity, RNA polymerase II-specific"/>
    <property type="evidence" value="ECO:0007669"/>
    <property type="project" value="TreeGrafter"/>
</dbReference>
<dbReference type="SMART" id="SM00338">
    <property type="entry name" value="BRLZ"/>
    <property type="match status" value="1"/>
</dbReference>
<dbReference type="InterPro" id="IPR046347">
    <property type="entry name" value="bZIP_sf"/>
</dbReference>
<comment type="subcellular location">
    <subcellularLocation>
        <location evidence="1">Nucleus</location>
    </subcellularLocation>
</comment>
<gene>
    <name evidence="7" type="ORF">P4O66_001363</name>
</gene>
<dbReference type="Proteomes" id="UP001239994">
    <property type="component" value="Unassembled WGS sequence"/>
</dbReference>
<evidence type="ECO:0000259" key="6">
    <source>
        <dbReference type="PROSITE" id="PS50217"/>
    </source>
</evidence>
<dbReference type="PRINTS" id="PR00041">
    <property type="entry name" value="LEUZIPPRCREB"/>
</dbReference>
<dbReference type="PANTHER" id="PTHR45879:SF4">
    <property type="entry name" value="CAMP-RESPONSIVE ELEMENT MODULATOR"/>
    <property type="match status" value="1"/>
</dbReference>
<dbReference type="PROSITE" id="PS50217">
    <property type="entry name" value="BZIP"/>
    <property type="match status" value="1"/>
</dbReference>
<organism evidence="7 8">
    <name type="scientific">Electrophorus voltai</name>
    <dbReference type="NCBI Taxonomy" id="2609070"/>
    <lineage>
        <taxon>Eukaryota</taxon>
        <taxon>Metazoa</taxon>
        <taxon>Chordata</taxon>
        <taxon>Craniata</taxon>
        <taxon>Vertebrata</taxon>
        <taxon>Euteleostomi</taxon>
        <taxon>Actinopterygii</taxon>
        <taxon>Neopterygii</taxon>
        <taxon>Teleostei</taxon>
        <taxon>Ostariophysi</taxon>
        <taxon>Gymnotiformes</taxon>
        <taxon>Gymnotoidei</taxon>
        <taxon>Gymnotidae</taxon>
        <taxon>Electrophorus</taxon>
    </lineage>
</organism>
<protein>
    <recommendedName>
        <fullName evidence="6">BZIP domain-containing protein</fullName>
    </recommendedName>
</protein>
<dbReference type="PANTHER" id="PTHR45879">
    <property type="entry name" value="CYCLIC AMP RESPONSE ELEMENT-BINDING PROTEIN B"/>
    <property type="match status" value="1"/>
</dbReference>
<dbReference type="PROSITE" id="PS00036">
    <property type="entry name" value="BZIP_BASIC"/>
    <property type="match status" value="1"/>
</dbReference>
<feature type="domain" description="BZIP" evidence="6">
    <location>
        <begin position="39"/>
        <end position="97"/>
    </location>
</feature>
<evidence type="ECO:0000256" key="1">
    <source>
        <dbReference type="ARBA" id="ARBA00004123"/>
    </source>
</evidence>
<comment type="caution">
    <text evidence="7">The sequence shown here is derived from an EMBL/GenBank/DDBJ whole genome shotgun (WGS) entry which is preliminary data.</text>
</comment>
<dbReference type="FunFam" id="1.20.5.170:FF:000003">
    <property type="entry name" value="cAMP-responsive element modulator isoform X2"/>
    <property type="match status" value="1"/>
</dbReference>
<evidence type="ECO:0000256" key="2">
    <source>
        <dbReference type="ARBA" id="ARBA00023015"/>
    </source>
</evidence>
<keyword evidence="4" id="KW-0804">Transcription</keyword>
<evidence type="ECO:0000256" key="5">
    <source>
        <dbReference type="ARBA" id="ARBA00023242"/>
    </source>
</evidence>
<keyword evidence="2" id="KW-0805">Transcription regulation</keyword>
<dbReference type="CDD" id="cd14690">
    <property type="entry name" value="bZIP_CREB1"/>
    <property type="match status" value="1"/>
</dbReference>
<accession>A0AAD8Z8V4</accession>
<sequence length="97" mass="11096">MAVIGEETEPAATGLPQSVVMASTPASLQSPQQLAEEVSRKRELRLMKNRKAAKECRRRKREYVRCLETRLTMLEVQNKKLIDELNYLKEIYSGISS</sequence>
<proteinExistence type="predicted"/>
<dbReference type="InterPro" id="IPR001630">
    <property type="entry name" value="Leuzip_CREB"/>
</dbReference>
<evidence type="ECO:0000313" key="8">
    <source>
        <dbReference type="Proteomes" id="UP001239994"/>
    </source>
</evidence>
<reference evidence="7" key="1">
    <citation type="submission" date="2023-03" db="EMBL/GenBank/DDBJ databases">
        <title>Electrophorus voltai genome.</title>
        <authorList>
            <person name="Bian C."/>
        </authorList>
    </citation>
    <scope>NUCLEOTIDE SEQUENCE</scope>
    <source>
        <strain evidence="7">CB-2022</strain>
        <tissue evidence="7">Muscle</tissue>
    </source>
</reference>
<name>A0AAD8Z8V4_9TELE</name>
<keyword evidence="5" id="KW-0539">Nucleus</keyword>
<keyword evidence="8" id="KW-1185">Reference proteome</keyword>
<evidence type="ECO:0000256" key="4">
    <source>
        <dbReference type="ARBA" id="ARBA00023163"/>
    </source>
</evidence>
<dbReference type="GO" id="GO:0000978">
    <property type="term" value="F:RNA polymerase II cis-regulatory region sequence-specific DNA binding"/>
    <property type="evidence" value="ECO:0007669"/>
    <property type="project" value="TreeGrafter"/>
</dbReference>
<dbReference type="Pfam" id="PF00170">
    <property type="entry name" value="bZIP_1"/>
    <property type="match status" value="1"/>
</dbReference>
<dbReference type="GO" id="GO:1990589">
    <property type="term" value="C:ATF4-CREB1 transcription factor complex"/>
    <property type="evidence" value="ECO:0007669"/>
    <property type="project" value="TreeGrafter"/>
</dbReference>
<dbReference type="SUPFAM" id="SSF57959">
    <property type="entry name" value="Leucine zipper domain"/>
    <property type="match status" value="1"/>
</dbReference>
<evidence type="ECO:0000256" key="3">
    <source>
        <dbReference type="ARBA" id="ARBA00023125"/>
    </source>
</evidence>
<dbReference type="EMBL" id="JAROKS010000016">
    <property type="protein sequence ID" value="KAK1794647.1"/>
    <property type="molecule type" value="Genomic_DNA"/>
</dbReference>
<evidence type="ECO:0000313" key="7">
    <source>
        <dbReference type="EMBL" id="KAK1794647.1"/>
    </source>
</evidence>
<keyword evidence="3" id="KW-0238">DNA-binding</keyword>
<dbReference type="InterPro" id="IPR004827">
    <property type="entry name" value="bZIP"/>
</dbReference>
<dbReference type="Gene3D" id="1.20.5.170">
    <property type="match status" value="1"/>
</dbReference>